<dbReference type="EMBL" id="PTIX01000028">
    <property type="protein sequence ID" value="PPK63392.1"/>
    <property type="molecule type" value="Genomic_DNA"/>
</dbReference>
<evidence type="ECO:0000313" key="5">
    <source>
        <dbReference type="Proteomes" id="UP000239203"/>
    </source>
</evidence>
<dbReference type="InterPro" id="IPR052158">
    <property type="entry name" value="INH-QAR"/>
</dbReference>
<comment type="caution">
    <text evidence="4">The sequence shown here is derived from an EMBL/GenBank/DDBJ whole genome shotgun (WGS) entry which is preliminary data.</text>
</comment>
<dbReference type="GO" id="GO:0043565">
    <property type="term" value="F:sequence-specific DNA binding"/>
    <property type="evidence" value="ECO:0007669"/>
    <property type="project" value="InterPro"/>
</dbReference>
<dbReference type="Proteomes" id="UP000239203">
    <property type="component" value="Unassembled WGS sequence"/>
</dbReference>
<keyword evidence="5" id="KW-1185">Reference proteome</keyword>
<dbReference type="InterPro" id="IPR018060">
    <property type="entry name" value="HTH_AraC"/>
</dbReference>
<sequence>MTHRVAVLAVGEAVGYDLEIPPLLLGAAKTADGTPLYEVLICGVDAEPVRMTTGFTAVLDHGPEVLETADTVIVPGTRSPGPRLHGTLPGPLAAALARIRPGTRVMSICTGAFVLAAAGLLDGRRATTHWKFADDFRALYPAVDLDPDVLFVDGGDVLTSAGLSAGVDLCLHVVRTDFGSEVANRAARYCVVPPWREGGQSQFIDRPLPAGGSDGVAPTRAWALDRLHEPLELAALAGHASMSVRTFSRHFRAETGLSPGAWLVQQRLRRARHLLENTDLPVDRVAAQSGLGTSASLRQHLRAAIGVAPLAYRRTFRPDSRSD</sequence>
<dbReference type="Pfam" id="PF12833">
    <property type="entry name" value="HTH_18"/>
    <property type="match status" value="1"/>
</dbReference>
<evidence type="ECO:0000256" key="2">
    <source>
        <dbReference type="ARBA" id="ARBA00023163"/>
    </source>
</evidence>
<name>A0A2S6GDT2_9PSEU</name>
<dbReference type="AlphaFoldDB" id="A0A2S6GDT2"/>
<dbReference type="InterPro" id="IPR009057">
    <property type="entry name" value="Homeodomain-like_sf"/>
</dbReference>
<evidence type="ECO:0000259" key="3">
    <source>
        <dbReference type="PROSITE" id="PS01124"/>
    </source>
</evidence>
<proteinExistence type="predicted"/>
<dbReference type="Gene3D" id="1.10.10.60">
    <property type="entry name" value="Homeodomain-like"/>
    <property type="match status" value="1"/>
</dbReference>
<dbReference type="GO" id="GO:0003700">
    <property type="term" value="F:DNA-binding transcription factor activity"/>
    <property type="evidence" value="ECO:0007669"/>
    <property type="project" value="InterPro"/>
</dbReference>
<evidence type="ECO:0000313" key="4">
    <source>
        <dbReference type="EMBL" id="PPK63392.1"/>
    </source>
</evidence>
<keyword evidence="2" id="KW-0804">Transcription</keyword>
<dbReference type="RefSeq" id="WP_104482710.1">
    <property type="nucleotide sequence ID" value="NZ_CP154825.1"/>
</dbReference>
<dbReference type="Pfam" id="PF01965">
    <property type="entry name" value="DJ-1_PfpI"/>
    <property type="match status" value="1"/>
</dbReference>
<dbReference type="SUPFAM" id="SSF52317">
    <property type="entry name" value="Class I glutamine amidotransferase-like"/>
    <property type="match status" value="1"/>
</dbReference>
<dbReference type="InterPro" id="IPR029062">
    <property type="entry name" value="Class_I_gatase-like"/>
</dbReference>
<dbReference type="PANTHER" id="PTHR43130">
    <property type="entry name" value="ARAC-FAMILY TRANSCRIPTIONAL REGULATOR"/>
    <property type="match status" value="1"/>
</dbReference>
<feature type="domain" description="HTH araC/xylS-type" evidence="3">
    <location>
        <begin position="217"/>
        <end position="315"/>
    </location>
</feature>
<dbReference type="InterPro" id="IPR002818">
    <property type="entry name" value="DJ-1/PfpI"/>
</dbReference>
<dbReference type="SUPFAM" id="SSF46689">
    <property type="entry name" value="Homeodomain-like"/>
    <property type="match status" value="2"/>
</dbReference>
<organism evidence="4 5">
    <name type="scientific">Actinokineospora auranticolor</name>
    <dbReference type="NCBI Taxonomy" id="155976"/>
    <lineage>
        <taxon>Bacteria</taxon>
        <taxon>Bacillati</taxon>
        <taxon>Actinomycetota</taxon>
        <taxon>Actinomycetes</taxon>
        <taxon>Pseudonocardiales</taxon>
        <taxon>Pseudonocardiaceae</taxon>
        <taxon>Actinokineospora</taxon>
    </lineage>
</organism>
<dbReference type="CDD" id="cd03137">
    <property type="entry name" value="GATase1_AraC_1"/>
    <property type="match status" value="1"/>
</dbReference>
<gene>
    <name evidence="4" type="ORF">CLV40_1284</name>
</gene>
<reference evidence="4 5" key="1">
    <citation type="submission" date="2018-02" db="EMBL/GenBank/DDBJ databases">
        <title>Genomic Encyclopedia of Archaeal and Bacterial Type Strains, Phase II (KMG-II): from individual species to whole genera.</title>
        <authorList>
            <person name="Goeker M."/>
        </authorList>
    </citation>
    <scope>NUCLEOTIDE SEQUENCE [LARGE SCALE GENOMIC DNA]</scope>
    <source>
        <strain evidence="4 5">YU 961-1</strain>
    </source>
</reference>
<dbReference type="PANTHER" id="PTHR43130:SF3">
    <property type="entry name" value="HTH-TYPE TRANSCRIPTIONAL REGULATOR RV1931C"/>
    <property type="match status" value="1"/>
</dbReference>
<dbReference type="OrthoDB" id="3660033at2"/>
<keyword evidence="1" id="KW-0805">Transcription regulation</keyword>
<dbReference type="Gene3D" id="3.40.50.880">
    <property type="match status" value="1"/>
</dbReference>
<dbReference type="SMART" id="SM00342">
    <property type="entry name" value="HTH_ARAC"/>
    <property type="match status" value="1"/>
</dbReference>
<accession>A0A2S6GDT2</accession>
<dbReference type="PROSITE" id="PS01124">
    <property type="entry name" value="HTH_ARAC_FAMILY_2"/>
    <property type="match status" value="1"/>
</dbReference>
<evidence type="ECO:0000256" key="1">
    <source>
        <dbReference type="ARBA" id="ARBA00023015"/>
    </source>
</evidence>
<protein>
    <submittedName>
        <fullName evidence="4">Transcriptional regulator GlxA family with amidase domain</fullName>
    </submittedName>
</protein>